<evidence type="ECO:0000256" key="3">
    <source>
        <dbReference type="ARBA" id="ARBA00022679"/>
    </source>
</evidence>
<evidence type="ECO:0000256" key="2">
    <source>
        <dbReference type="ARBA" id="ARBA00012074"/>
    </source>
</evidence>
<reference evidence="6 7" key="1">
    <citation type="journal article" date="2011" name="J. Bacteriol.">
        <title>Two new complete genome sequences offer insight into host and tissue specificity of plant pathogenic Xanthomonas spp.</title>
        <authorList>
            <person name="Bogdanove A.J."/>
            <person name="Koebnik R."/>
            <person name="Lu H."/>
            <person name="Furutani A."/>
            <person name="Angiuoli S.V."/>
            <person name="Patil P.B."/>
            <person name="Van Sluys M.A."/>
            <person name="Ryan R.P."/>
            <person name="Meyer D.F."/>
            <person name="Han S.W."/>
            <person name="Aparna G."/>
            <person name="Rajaram M."/>
            <person name="Delcher A.L."/>
            <person name="Phillippy A.M."/>
            <person name="Puiu D."/>
            <person name="Schatz M.C."/>
            <person name="Shumway M."/>
            <person name="Sommer D.D."/>
            <person name="Trapnell C."/>
            <person name="Benahmed F."/>
            <person name="Dimitrov G."/>
            <person name="Madupu R."/>
            <person name="Radune D."/>
            <person name="Sullivan S."/>
            <person name="Jha G."/>
            <person name="Ishihara H."/>
            <person name="Lee S.W."/>
            <person name="Pandey A."/>
            <person name="Sharma V."/>
            <person name="Sriariyanun M."/>
            <person name="Szurek B."/>
            <person name="Vera-Cruz C.M."/>
            <person name="Dorman K.S."/>
            <person name="Ronald P.C."/>
            <person name="Verdier V."/>
            <person name="Dow J.M."/>
            <person name="Sonti R.V."/>
            <person name="Tsuge S."/>
            <person name="Brendel V.P."/>
            <person name="Rabinowicz P.D."/>
            <person name="Leach J.E."/>
            <person name="White F.F."/>
            <person name="Salzberg S.L."/>
        </authorList>
    </citation>
    <scope>NUCLEOTIDE SEQUENCE [LARGE SCALE GENOMIC DNA]</scope>
    <source>
        <strain evidence="6 7">BLS256</strain>
    </source>
</reference>
<dbReference type="GO" id="GO:0005524">
    <property type="term" value="F:ATP binding"/>
    <property type="evidence" value="ECO:0007669"/>
    <property type="project" value="UniProtKB-KW"/>
</dbReference>
<dbReference type="GO" id="GO:0046917">
    <property type="term" value="F:triphosphoribosyl-dephospho-CoA synthase activity"/>
    <property type="evidence" value="ECO:0007669"/>
    <property type="project" value="UniProtKB-EC"/>
</dbReference>
<dbReference type="Pfam" id="PF01874">
    <property type="entry name" value="CitG"/>
    <property type="match status" value="1"/>
</dbReference>
<comment type="catalytic activity">
    <reaction evidence="1">
        <text>3'-dephospho-CoA + ATP = 2'-(5''-triphospho-alpha-D-ribosyl)-3'-dephospho-CoA + adenine</text>
        <dbReference type="Rhea" id="RHEA:15117"/>
        <dbReference type="ChEBI" id="CHEBI:16708"/>
        <dbReference type="ChEBI" id="CHEBI:30616"/>
        <dbReference type="ChEBI" id="CHEBI:57328"/>
        <dbReference type="ChEBI" id="CHEBI:61378"/>
        <dbReference type="EC" id="2.4.2.52"/>
    </reaction>
</comment>
<evidence type="ECO:0000313" key="6">
    <source>
        <dbReference type="EMBL" id="AEQ96214.1"/>
    </source>
</evidence>
<dbReference type="PANTHER" id="PTHR30201">
    <property type="entry name" value="TRIPHOSPHORIBOSYL-DEPHOSPHO-COA SYNTHASE"/>
    <property type="match status" value="1"/>
</dbReference>
<dbReference type="eggNOG" id="COG1767">
    <property type="taxonomic scope" value="Bacteria"/>
</dbReference>
<accession>G7TCN6</accession>
<evidence type="ECO:0000256" key="5">
    <source>
        <dbReference type="ARBA" id="ARBA00022840"/>
    </source>
</evidence>
<dbReference type="Proteomes" id="UP000008851">
    <property type="component" value="Chromosome"/>
</dbReference>
<dbReference type="GO" id="GO:0051191">
    <property type="term" value="P:prosthetic group biosynthetic process"/>
    <property type="evidence" value="ECO:0007669"/>
    <property type="project" value="TreeGrafter"/>
</dbReference>
<dbReference type="PANTHER" id="PTHR30201:SF2">
    <property type="entry name" value="2-(5''-TRIPHOSPHORIBOSYL)-3'-DEPHOSPHOCOENZYME-A SYNTHASE"/>
    <property type="match status" value="1"/>
</dbReference>
<evidence type="ECO:0000256" key="4">
    <source>
        <dbReference type="ARBA" id="ARBA00022741"/>
    </source>
</evidence>
<dbReference type="EC" id="2.4.2.52" evidence="2"/>
<evidence type="ECO:0000256" key="1">
    <source>
        <dbReference type="ARBA" id="ARBA00001210"/>
    </source>
</evidence>
<sequence>MAGLRQGSRSEAMSVSLSPREIAASMTLALAVEAAAFPKPGLVTALDPGVHDDVDFFSFLKSAFAIERFFEEAAEIGQAPQEGPDDAPMRPLRSIGLRAESAMMAATGGSNTHKGAIYFGLLLCHAAAAMGEGASPEAICLRASATAREDAERALRNAAKGEARTVGASAYAAFGMRGARGHVIDGFPIITSVGLPAFEHALASSGNMRRAAVHTLVHVMAENDDTTSLNRGFDASRPSALKAAAAEAVRAGGGMTESGLRSIGELGELCRTLNANPGGSADIVAMTLAVRFWTKGTPTHAKW</sequence>
<dbReference type="EMBL" id="CP003057">
    <property type="protein sequence ID" value="AEQ96214.1"/>
    <property type="molecule type" value="Genomic_DNA"/>
</dbReference>
<dbReference type="InterPro" id="IPR002736">
    <property type="entry name" value="CitG"/>
</dbReference>
<keyword evidence="5" id="KW-0067">ATP-binding</keyword>
<gene>
    <name evidence="6" type="primary">citG</name>
    <name evidence="6" type="ORF">XOC_2066</name>
</gene>
<dbReference type="AlphaFoldDB" id="G7TCN6"/>
<proteinExistence type="predicted"/>
<keyword evidence="4" id="KW-0547">Nucleotide-binding</keyword>
<dbReference type="HOGENOM" id="CLU_056179_1_1_6"/>
<dbReference type="KEGG" id="xor:XOC_2066"/>
<keyword evidence="3" id="KW-0808">Transferase</keyword>
<organism evidence="6 7">
    <name type="scientific">Xanthomonas oryzae pv. oryzicola (strain BLS256)</name>
    <dbReference type="NCBI Taxonomy" id="383407"/>
    <lineage>
        <taxon>Bacteria</taxon>
        <taxon>Pseudomonadati</taxon>
        <taxon>Pseudomonadota</taxon>
        <taxon>Gammaproteobacteria</taxon>
        <taxon>Lysobacterales</taxon>
        <taxon>Lysobacteraceae</taxon>
        <taxon>Xanthomonas</taxon>
    </lineage>
</organism>
<name>G7TCN6_XANOB</name>
<dbReference type="Gene3D" id="1.10.4200.10">
    <property type="entry name" value="Triphosphoribosyl-dephospho-CoA protein"/>
    <property type="match status" value="1"/>
</dbReference>
<evidence type="ECO:0000313" key="7">
    <source>
        <dbReference type="Proteomes" id="UP000008851"/>
    </source>
</evidence>
<protein>
    <recommendedName>
        <fullName evidence="2">triphosphoribosyl-dephospho-CoA synthase</fullName>
        <ecNumber evidence="2">2.4.2.52</ecNumber>
    </recommendedName>
</protein>